<keyword evidence="1" id="KW-0175">Coiled coil</keyword>
<proteinExistence type="predicted"/>
<feature type="domain" description="DUF4139" evidence="3">
    <location>
        <begin position="239"/>
        <end position="551"/>
    </location>
</feature>
<evidence type="ECO:0000256" key="1">
    <source>
        <dbReference type="SAM" id="Coils"/>
    </source>
</evidence>
<dbReference type="InterPro" id="IPR025554">
    <property type="entry name" value="DUF4140"/>
</dbReference>
<reference evidence="5 6" key="1">
    <citation type="submission" date="2015-09" db="EMBL/GenBank/DDBJ databases">
        <authorList>
            <consortium name="Swine Surveillance"/>
        </authorList>
    </citation>
    <scope>NUCLEOTIDE SEQUENCE [LARGE SCALE GENOMIC DNA]</scope>
    <source>
        <strain evidence="5 6">CECT 8399</strain>
    </source>
</reference>
<dbReference type="Proteomes" id="UP000051326">
    <property type="component" value="Unassembled WGS sequence"/>
</dbReference>
<dbReference type="InterPro" id="IPR037291">
    <property type="entry name" value="DUF4139"/>
</dbReference>
<feature type="domain" description="DUF4140" evidence="4">
    <location>
        <begin position="34"/>
        <end position="128"/>
    </location>
</feature>
<name>A0A0P1H843_9RHOB</name>
<evidence type="ECO:0000256" key="2">
    <source>
        <dbReference type="SAM" id="SignalP"/>
    </source>
</evidence>
<evidence type="ECO:0008006" key="7">
    <source>
        <dbReference type="Google" id="ProtNLM"/>
    </source>
</evidence>
<dbReference type="InterPro" id="IPR011935">
    <property type="entry name" value="CHP02231"/>
</dbReference>
<feature type="chain" id="PRO_5006064161" description="DUF4139 domain-containing protein" evidence="2">
    <location>
        <begin position="23"/>
        <end position="556"/>
    </location>
</feature>
<dbReference type="Pfam" id="PF13600">
    <property type="entry name" value="DUF4140"/>
    <property type="match status" value="1"/>
</dbReference>
<protein>
    <recommendedName>
        <fullName evidence="7">DUF4139 domain-containing protein</fullName>
    </recommendedName>
</protein>
<gene>
    <name evidence="5" type="ORF">PHA8399_01389</name>
</gene>
<dbReference type="NCBIfam" id="TIGR02231">
    <property type="entry name" value="mucoidy inhibitor MuiA family protein"/>
    <property type="match status" value="1"/>
</dbReference>
<feature type="signal peptide" evidence="2">
    <location>
        <begin position="1"/>
        <end position="22"/>
    </location>
</feature>
<accession>A0A0P1H843</accession>
<dbReference type="EMBL" id="CYSR01000011">
    <property type="protein sequence ID" value="CUH99273.1"/>
    <property type="molecule type" value="Genomic_DNA"/>
</dbReference>
<organism evidence="5 6">
    <name type="scientific">Leisingera aquaemixtae</name>
    <dbReference type="NCBI Taxonomy" id="1396826"/>
    <lineage>
        <taxon>Bacteria</taxon>
        <taxon>Pseudomonadati</taxon>
        <taxon>Pseudomonadota</taxon>
        <taxon>Alphaproteobacteria</taxon>
        <taxon>Rhodobacterales</taxon>
        <taxon>Roseobacteraceae</taxon>
        <taxon>Leisingera</taxon>
    </lineage>
</organism>
<dbReference type="Pfam" id="PF13598">
    <property type="entry name" value="DUF4139"/>
    <property type="match status" value="1"/>
</dbReference>
<evidence type="ECO:0000259" key="4">
    <source>
        <dbReference type="Pfam" id="PF13600"/>
    </source>
</evidence>
<dbReference type="RefSeq" id="WP_058285426.1">
    <property type="nucleotide sequence ID" value="NZ_CYSR01000011.1"/>
</dbReference>
<evidence type="ECO:0000313" key="5">
    <source>
        <dbReference type="EMBL" id="CUH99273.1"/>
    </source>
</evidence>
<sequence length="556" mass="59227">MRFSLMAFTLSCCALAAAPAAADEIPVSSRVSEVTLFPGLAEVTRSAALTLKQGRHRLILQNVPHSARLSTLQVEIAGARRIATQLRQDYAPPRDAADPEIEAAEARVSAAEARIAAVRDEAERARAGVRAAEASIGFLQQLGGNEGLAQADAAALSAIARMISQEAAGASQAAVAAEAEARRIGLQLEDLEEGLAEARAALAAISLEDRDRLFIAVDIEAEQAGDGAVTVRYLTEGAGNIGWQPSYEMHLSTADKPADAAELTLKRAVLLAQDTGENWQDVALTLSTATPSGQGSPSALHPWLRRVEAPELPRPQKRLQSFDSEMGALAAPAAEAAAVAEEALEWSADRSGAAVTYRFGAPVTVASGADLLRLEMDSLTAAAELRAVAVPLRDETAYRVVKFINSFGEQLLGAAEVPRFADGKLIAVERFAGLAPVAEMEAGFGPVEGLQLRRDVLDQSEGGQGLISRSSQQVQAVEIEVENLTGQDWAVRVLDRVPYSQQDDLEIGWSAKPRPAEEDVEKQRGILAWDLELAAGESRTIRLDTTLNWPEGMVLR</sequence>
<dbReference type="STRING" id="1396826.PHA8399_01389"/>
<dbReference type="PANTHER" id="PTHR31005">
    <property type="entry name" value="DUF4139 DOMAIN-CONTAINING PROTEIN"/>
    <property type="match status" value="1"/>
</dbReference>
<feature type="coiled-coil region" evidence="1">
    <location>
        <begin position="101"/>
        <end position="128"/>
    </location>
</feature>
<evidence type="ECO:0000259" key="3">
    <source>
        <dbReference type="Pfam" id="PF13598"/>
    </source>
</evidence>
<feature type="coiled-coil region" evidence="1">
    <location>
        <begin position="181"/>
        <end position="208"/>
    </location>
</feature>
<dbReference type="PANTHER" id="PTHR31005:SF8">
    <property type="entry name" value="DUF4139 DOMAIN-CONTAINING PROTEIN"/>
    <property type="match status" value="1"/>
</dbReference>
<evidence type="ECO:0000313" key="6">
    <source>
        <dbReference type="Proteomes" id="UP000051326"/>
    </source>
</evidence>
<dbReference type="AlphaFoldDB" id="A0A0P1H843"/>
<keyword evidence="2" id="KW-0732">Signal</keyword>